<keyword evidence="2" id="KW-1185">Reference proteome</keyword>
<dbReference type="InParanoid" id="A0A3P7F9Z7"/>
<evidence type="ECO:0000313" key="2">
    <source>
        <dbReference type="Proteomes" id="UP000270924"/>
    </source>
</evidence>
<accession>A0A3P7F9Z7</accession>
<gene>
    <name evidence="1" type="ORF">WBA_LOCUS1004</name>
</gene>
<proteinExistence type="predicted"/>
<protein>
    <submittedName>
        <fullName evidence="1">Uncharacterized protein</fullName>
    </submittedName>
</protein>
<sequence length="63" mass="7247">MMKRLPDLMIPNANSIIPKESFPTSSKSYPSLKIRLMLLLAKRCRCNLSFDDDEIFVNTENKA</sequence>
<dbReference type="EMBL" id="UYWW01000179">
    <property type="protein sequence ID" value="VDM07618.1"/>
    <property type="molecule type" value="Genomic_DNA"/>
</dbReference>
<dbReference type="AlphaFoldDB" id="A0A3P7F9Z7"/>
<name>A0A3P7F9Z7_WUCBA</name>
<evidence type="ECO:0000313" key="1">
    <source>
        <dbReference type="EMBL" id="VDM07618.1"/>
    </source>
</evidence>
<organism evidence="1 2">
    <name type="scientific">Wuchereria bancrofti</name>
    <dbReference type="NCBI Taxonomy" id="6293"/>
    <lineage>
        <taxon>Eukaryota</taxon>
        <taxon>Metazoa</taxon>
        <taxon>Ecdysozoa</taxon>
        <taxon>Nematoda</taxon>
        <taxon>Chromadorea</taxon>
        <taxon>Rhabditida</taxon>
        <taxon>Spirurina</taxon>
        <taxon>Spiruromorpha</taxon>
        <taxon>Filarioidea</taxon>
        <taxon>Onchocercidae</taxon>
        <taxon>Wuchereria</taxon>
    </lineage>
</organism>
<dbReference type="Proteomes" id="UP000270924">
    <property type="component" value="Unassembled WGS sequence"/>
</dbReference>
<reference evidence="1 2" key="1">
    <citation type="submission" date="2018-11" db="EMBL/GenBank/DDBJ databases">
        <authorList>
            <consortium name="Pathogen Informatics"/>
        </authorList>
    </citation>
    <scope>NUCLEOTIDE SEQUENCE [LARGE SCALE GENOMIC DNA]</scope>
</reference>